<dbReference type="EMBL" id="VTPX01000002">
    <property type="protein sequence ID" value="KAA0019617.1"/>
    <property type="molecule type" value="Genomic_DNA"/>
</dbReference>
<reference evidence="1 2" key="1">
    <citation type="submission" date="2019-08" db="EMBL/GenBank/DDBJ databases">
        <title>Bioinformatics analysis of the strain L3 and L5.</title>
        <authorList>
            <person name="Li X."/>
        </authorList>
    </citation>
    <scope>NUCLEOTIDE SEQUENCE [LARGE SCALE GENOMIC DNA]</scope>
    <source>
        <strain evidence="1 2">L3</strain>
    </source>
</reference>
<proteinExistence type="predicted"/>
<evidence type="ECO:0000313" key="2">
    <source>
        <dbReference type="Proteomes" id="UP000466024"/>
    </source>
</evidence>
<evidence type="ECO:0008006" key="3">
    <source>
        <dbReference type="Google" id="ProtNLM"/>
    </source>
</evidence>
<keyword evidence="2" id="KW-1185">Reference proteome</keyword>
<accession>A0A640WGX6</accession>
<dbReference type="RefSeq" id="WP_149434219.1">
    <property type="nucleotide sequence ID" value="NZ_VTPX01000002.1"/>
</dbReference>
<dbReference type="Proteomes" id="UP000466024">
    <property type="component" value="Unassembled WGS sequence"/>
</dbReference>
<name>A0A640WGX6_9GAMM</name>
<dbReference type="AlphaFoldDB" id="A0A640WGX6"/>
<gene>
    <name evidence="1" type="ORF">F0A16_04565</name>
</gene>
<sequence>MLRTEIITEGTLSCFSPGLTYEDGSPVNVEVSAVVFDGHRLILASDKPIPGAGRSAVFAFDLVEGLPDPESHRFLTADAIRRAVKYEDFALTVDGRYILATTGFDRIDDESHDLNAYNHLLIWPVGEPDRVQVVDPDPRDGVEGSLELRRKLDGAIGMPYYKIEGLAAVPASPDLGEPCDGMLLFGVREQGRAHDDFDYVARVVGVHYRMTAGGNLEFVDELRECYRFDPSEYAGVRHTCGLSSLEYDPFNDRLYLMASFEVEDEHGEQIGGYLWSMPLADLSAGAWPSIVENVHGEALEFEHKAEGLAVLDAERLFVAYDNDRDMSLGRIDERDERDACEAPYTLLRIVG</sequence>
<protein>
    <recommendedName>
        <fullName evidence="3">DUF3616 domain-containing protein</fullName>
    </recommendedName>
</protein>
<evidence type="ECO:0000313" key="1">
    <source>
        <dbReference type="EMBL" id="KAA0019617.1"/>
    </source>
</evidence>
<organism evidence="1 2">
    <name type="scientific">Salinicola corii</name>
    <dbReference type="NCBI Taxonomy" id="2606937"/>
    <lineage>
        <taxon>Bacteria</taxon>
        <taxon>Pseudomonadati</taxon>
        <taxon>Pseudomonadota</taxon>
        <taxon>Gammaproteobacteria</taxon>
        <taxon>Oceanospirillales</taxon>
        <taxon>Halomonadaceae</taxon>
        <taxon>Salinicola</taxon>
    </lineage>
</organism>
<comment type="caution">
    <text evidence="1">The sequence shown here is derived from an EMBL/GenBank/DDBJ whole genome shotgun (WGS) entry which is preliminary data.</text>
</comment>